<proteinExistence type="predicted"/>
<organism evidence="2 4">
    <name type="scientific">Gibberella zeae</name>
    <name type="common">Wheat head blight fungus</name>
    <name type="synonym">Fusarium graminearum</name>
    <dbReference type="NCBI Taxonomy" id="5518"/>
    <lineage>
        <taxon>Eukaryota</taxon>
        <taxon>Fungi</taxon>
        <taxon>Dikarya</taxon>
        <taxon>Ascomycota</taxon>
        <taxon>Pezizomycotina</taxon>
        <taxon>Sordariomycetes</taxon>
        <taxon>Hypocreomycetidae</taxon>
        <taxon>Hypocreales</taxon>
        <taxon>Nectriaceae</taxon>
        <taxon>Fusarium</taxon>
    </lineage>
</organism>
<evidence type="ECO:0000256" key="1">
    <source>
        <dbReference type="SAM" id="MobiDB-lite"/>
    </source>
</evidence>
<gene>
    <name evidence="3" type="ORF">FUG_LOCUS35090</name>
    <name evidence="2" type="ORF">MDCFG202_LOCUS434307</name>
</gene>
<dbReference type="AlphaFoldDB" id="A0A2H3FTF7"/>
<name>A0A2H3FTF7_GIBZA</name>
<protein>
    <submittedName>
        <fullName evidence="2">Uncharacterized protein</fullName>
    </submittedName>
</protein>
<accession>A0A2H3FTF7</accession>
<evidence type="ECO:0000313" key="2">
    <source>
        <dbReference type="EMBL" id="CAG1998412.1"/>
    </source>
</evidence>
<evidence type="ECO:0000313" key="3">
    <source>
        <dbReference type="EMBL" id="VIO52637.1"/>
    </source>
</evidence>
<evidence type="ECO:0000313" key="4">
    <source>
        <dbReference type="Proteomes" id="UP000746612"/>
    </source>
</evidence>
<dbReference type="EMBL" id="CAJPIJ010000162">
    <property type="protein sequence ID" value="CAG1998412.1"/>
    <property type="molecule type" value="Genomic_DNA"/>
</dbReference>
<dbReference type="OrthoDB" id="5048012at2759"/>
<feature type="compositionally biased region" description="Polar residues" evidence="1">
    <location>
        <begin position="18"/>
        <end position="50"/>
    </location>
</feature>
<dbReference type="OMA" id="TNDIMPK"/>
<reference evidence="2" key="2">
    <citation type="submission" date="2021-03" db="EMBL/GenBank/DDBJ databases">
        <authorList>
            <person name="Alouane T."/>
            <person name="Langin T."/>
            <person name="Bonhomme L."/>
        </authorList>
    </citation>
    <scope>NUCLEOTIDE SEQUENCE</scope>
    <source>
        <strain evidence="2">MDC_Fg202</strain>
    </source>
</reference>
<sequence length="183" mass="21207">MGQSQSNQWVKVPDLENSADNTKPTESTKSPGNNKPTENNKYTENTNPTNDIMPKVMEPNNLDPKYSSLEAHLKQMSNDFDVYQKRLESITEHMFVIDELVAKINDPVMEGVCRFHKVRDEMESLVNEDNTSQKHQKQVEMLEIAIVTYRKMVITPHWLNRVLSNLSTDMSNSKFYLDKSQRL</sequence>
<reference evidence="3" key="1">
    <citation type="submission" date="2019-04" db="EMBL/GenBank/DDBJ databases">
        <authorList>
            <person name="Melise S."/>
            <person name="Noan J."/>
            <person name="Okalmin O."/>
        </authorList>
    </citation>
    <scope>NUCLEOTIDE SEQUENCE</scope>
    <source>
        <strain evidence="3">FN9</strain>
    </source>
</reference>
<dbReference type="Proteomes" id="UP000746612">
    <property type="component" value="Unassembled WGS sequence"/>
</dbReference>
<dbReference type="EMBL" id="CAAKMV010000033">
    <property type="protein sequence ID" value="VIO52637.1"/>
    <property type="molecule type" value="Genomic_DNA"/>
</dbReference>
<feature type="region of interest" description="Disordered" evidence="1">
    <location>
        <begin position="1"/>
        <end position="55"/>
    </location>
</feature>